<dbReference type="SUPFAM" id="SSF90229">
    <property type="entry name" value="CCCH zinc finger"/>
    <property type="match status" value="2"/>
</dbReference>
<dbReference type="SMART" id="SM00343">
    <property type="entry name" value="ZnF_C2HC"/>
    <property type="match status" value="2"/>
</dbReference>
<evidence type="ECO:0000256" key="9">
    <source>
        <dbReference type="ARBA" id="ARBA00022884"/>
    </source>
</evidence>
<evidence type="ECO:0000256" key="2">
    <source>
        <dbReference type="ARBA" id="ARBA00008907"/>
    </source>
</evidence>
<feature type="domain" description="C3H1-type" evidence="13">
    <location>
        <begin position="62"/>
        <end position="89"/>
    </location>
</feature>
<keyword evidence="5 11" id="KW-0479">Metal-binding</keyword>
<feature type="domain" description="CCHC-type" evidence="14">
    <location>
        <begin position="187"/>
        <end position="201"/>
    </location>
</feature>
<evidence type="ECO:0000256" key="3">
    <source>
        <dbReference type="ARBA" id="ARBA00016264"/>
    </source>
</evidence>
<feature type="region of interest" description="Disordered" evidence="12">
    <location>
        <begin position="212"/>
        <end position="259"/>
    </location>
</feature>
<dbReference type="Pfam" id="PF14608">
    <property type="entry name" value="zf-CCCH_2"/>
    <property type="match status" value="2"/>
</dbReference>
<dbReference type="InterPro" id="IPR041686">
    <property type="entry name" value="Znf-CCCH_3"/>
</dbReference>
<keyword evidence="8 11" id="KW-0862">Zinc</keyword>
<feature type="domain" description="C3H1-type" evidence="13">
    <location>
        <begin position="35"/>
        <end position="61"/>
    </location>
</feature>
<keyword evidence="4" id="KW-0507">mRNA processing</keyword>
<evidence type="ECO:0000259" key="14">
    <source>
        <dbReference type="PROSITE" id="PS50158"/>
    </source>
</evidence>
<dbReference type="GO" id="GO:0003723">
    <property type="term" value="F:RNA binding"/>
    <property type="evidence" value="ECO:0007669"/>
    <property type="project" value="UniProtKB-KW"/>
</dbReference>
<evidence type="ECO:0000313" key="16">
    <source>
        <dbReference type="RefSeq" id="XP_013384749.1"/>
    </source>
</evidence>
<dbReference type="GO" id="GO:0006397">
    <property type="term" value="P:mRNA processing"/>
    <property type="evidence" value="ECO:0007669"/>
    <property type="project" value="UniProtKB-KW"/>
</dbReference>
<dbReference type="GeneID" id="106154802"/>
<dbReference type="STRING" id="7574.A0A1S3IG21"/>
<keyword evidence="9" id="KW-0694">RNA-binding</keyword>
<dbReference type="InterPro" id="IPR045348">
    <property type="entry name" value="CPSF4/Yth1"/>
</dbReference>
<dbReference type="Proteomes" id="UP000085678">
    <property type="component" value="Unplaced"/>
</dbReference>
<feature type="domain" description="C3H1-type" evidence="13">
    <location>
        <begin position="143"/>
        <end position="169"/>
    </location>
</feature>
<dbReference type="PANTHER" id="PTHR23102">
    <property type="entry name" value="CLEAVAGE AND POLYADENYLATION SPECIFICITY FACTOR SUBUNIT 4-RELATED"/>
    <property type="match status" value="1"/>
</dbReference>
<feature type="domain" description="C3H1-type" evidence="13">
    <location>
        <begin position="90"/>
        <end position="117"/>
    </location>
</feature>
<feature type="zinc finger region" description="C3H1-type" evidence="11">
    <location>
        <begin position="35"/>
        <end position="61"/>
    </location>
</feature>
<dbReference type="Pfam" id="PF15663">
    <property type="entry name" value="zf-CCCH_3"/>
    <property type="match status" value="1"/>
</dbReference>
<keyword evidence="10" id="KW-0539">Nucleus</keyword>
<dbReference type="OrthoDB" id="1914176at2759"/>
<dbReference type="InterPro" id="IPR036855">
    <property type="entry name" value="Znf_CCCH_sf"/>
</dbReference>
<keyword evidence="6" id="KW-0677">Repeat</keyword>
<evidence type="ECO:0000313" key="15">
    <source>
        <dbReference type="Proteomes" id="UP000085678"/>
    </source>
</evidence>
<dbReference type="Gene3D" id="4.10.1000.10">
    <property type="entry name" value="Zinc finger, CCCH-type"/>
    <property type="match status" value="1"/>
</dbReference>
<feature type="domain" description="CCHC-type" evidence="14">
    <location>
        <begin position="268"/>
        <end position="283"/>
    </location>
</feature>
<gene>
    <name evidence="16" type="primary">LOC106154802</name>
</gene>
<evidence type="ECO:0000259" key="13">
    <source>
        <dbReference type="PROSITE" id="PS50103"/>
    </source>
</evidence>
<reference evidence="16" key="1">
    <citation type="submission" date="2025-08" db="UniProtKB">
        <authorList>
            <consortium name="RefSeq"/>
        </authorList>
    </citation>
    <scope>IDENTIFICATION</scope>
    <source>
        <tissue evidence="16">Gonads</tissue>
    </source>
</reference>
<evidence type="ECO:0000256" key="8">
    <source>
        <dbReference type="ARBA" id="ARBA00022833"/>
    </source>
</evidence>
<evidence type="ECO:0000256" key="1">
    <source>
        <dbReference type="ARBA" id="ARBA00004123"/>
    </source>
</evidence>
<feature type="compositionally biased region" description="Low complexity" evidence="12">
    <location>
        <begin position="226"/>
        <end position="247"/>
    </location>
</feature>
<keyword evidence="7 11" id="KW-0863">Zinc-finger</keyword>
<evidence type="ECO:0000256" key="6">
    <source>
        <dbReference type="ARBA" id="ARBA00022737"/>
    </source>
</evidence>
<dbReference type="FunFam" id="4.10.1000.10:FF:000005">
    <property type="entry name" value="cleavage and polyadenylation specificity factor subunit 4"/>
    <property type="match status" value="1"/>
</dbReference>
<evidence type="ECO:0000256" key="11">
    <source>
        <dbReference type="PROSITE-ProRule" id="PRU00723"/>
    </source>
</evidence>
<feature type="zinc finger region" description="C3H1-type" evidence="11">
    <location>
        <begin position="118"/>
        <end position="142"/>
    </location>
</feature>
<dbReference type="RefSeq" id="XP_013384749.1">
    <property type="nucleotide sequence ID" value="XM_013529295.2"/>
</dbReference>
<dbReference type="InParanoid" id="A0A1S3IG21"/>
<protein>
    <recommendedName>
        <fullName evidence="3">Cleavage and polyadenylation specificity factor subunit 4</fullName>
    </recommendedName>
</protein>
<proteinExistence type="inferred from homology"/>
<dbReference type="PROSITE" id="PS50103">
    <property type="entry name" value="ZF_C3H1"/>
    <property type="match status" value="5"/>
</dbReference>
<dbReference type="SMART" id="SM00356">
    <property type="entry name" value="ZnF_C3H1"/>
    <property type="match status" value="5"/>
</dbReference>
<sequence length="294" mass="33321">MQEIVANVYNVKFDIEIALEQQLGAHPLPFPGMDKSGSSICMFYLRNVCNKGTACPFRHVRGDRSVVCKHWLRGLCKKGDDCEFLHEYDMSKMPECFFFSKFGACSNKECPFLHIDPDAKIKDCAWYDRGFCRHGPNCKNRHVRRVLCRNYLTGFCLDGPKCQYVHPSFEIPQADPALQAKKASITCHNCGEAGHKAVNCPHLSESMKSEFFRGNQQPSGGGDTGQGPQQLQQQQQHMQNQQQQQQGNPRFVHPHNPMQRRPLDQVTCFKCGEKGHYANKCPKGHLAFLSSSKP</sequence>
<dbReference type="SUPFAM" id="SSF57756">
    <property type="entry name" value="Retrovirus zinc finger-like domains"/>
    <property type="match status" value="2"/>
</dbReference>
<dbReference type="GO" id="GO:0005634">
    <property type="term" value="C:nucleus"/>
    <property type="evidence" value="ECO:0007669"/>
    <property type="project" value="UniProtKB-SubCell"/>
</dbReference>
<name>A0A1S3IG21_LINAN</name>
<feature type="domain" description="C3H1-type" evidence="13">
    <location>
        <begin position="118"/>
        <end position="142"/>
    </location>
</feature>
<dbReference type="PROSITE" id="PS50158">
    <property type="entry name" value="ZF_CCHC"/>
    <property type="match status" value="2"/>
</dbReference>
<comment type="subcellular location">
    <subcellularLocation>
        <location evidence="1">Nucleus</location>
    </subcellularLocation>
</comment>
<dbReference type="AlphaFoldDB" id="A0A1S3IG21"/>
<dbReference type="Pfam" id="PF00098">
    <property type="entry name" value="zf-CCHC"/>
    <property type="match status" value="2"/>
</dbReference>
<comment type="similarity">
    <text evidence="2">Belongs to the CPSF4/YTH1 family.</text>
</comment>
<dbReference type="InterPro" id="IPR001878">
    <property type="entry name" value="Znf_CCHC"/>
</dbReference>
<evidence type="ECO:0000256" key="10">
    <source>
        <dbReference type="ARBA" id="ARBA00023242"/>
    </source>
</evidence>
<dbReference type="PANTHER" id="PTHR23102:SF24">
    <property type="entry name" value="CLEAVAGE AND POLYADENYLATION SPECIFICITY FACTOR SUBUNIT 4"/>
    <property type="match status" value="1"/>
</dbReference>
<evidence type="ECO:0000256" key="4">
    <source>
        <dbReference type="ARBA" id="ARBA00022664"/>
    </source>
</evidence>
<feature type="zinc finger region" description="C3H1-type" evidence="11">
    <location>
        <begin position="90"/>
        <end position="117"/>
    </location>
</feature>
<feature type="zinc finger region" description="C3H1-type" evidence="11">
    <location>
        <begin position="143"/>
        <end position="169"/>
    </location>
</feature>
<dbReference type="InterPro" id="IPR000571">
    <property type="entry name" value="Znf_CCCH"/>
</dbReference>
<evidence type="ECO:0000256" key="7">
    <source>
        <dbReference type="ARBA" id="ARBA00022771"/>
    </source>
</evidence>
<dbReference type="FunCoup" id="A0A1S3IG21">
    <property type="interactions" value="1346"/>
</dbReference>
<feature type="zinc finger region" description="C3H1-type" evidence="11">
    <location>
        <begin position="62"/>
        <end position="89"/>
    </location>
</feature>
<keyword evidence="15" id="KW-1185">Reference proteome</keyword>
<dbReference type="GO" id="GO:0008270">
    <property type="term" value="F:zinc ion binding"/>
    <property type="evidence" value="ECO:0007669"/>
    <property type="project" value="UniProtKB-KW"/>
</dbReference>
<evidence type="ECO:0000256" key="12">
    <source>
        <dbReference type="SAM" id="MobiDB-lite"/>
    </source>
</evidence>
<accession>A0A1S3IG21</accession>
<dbReference type="Gene3D" id="4.10.60.10">
    <property type="entry name" value="Zinc finger, CCHC-type"/>
    <property type="match status" value="1"/>
</dbReference>
<dbReference type="InterPro" id="IPR036875">
    <property type="entry name" value="Znf_CCHC_sf"/>
</dbReference>
<dbReference type="KEGG" id="lak:106154802"/>
<evidence type="ECO:0000256" key="5">
    <source>
        <dbReference type="ARBA" id="ARBA00022723"/>
    </source>
</evidence>
<organism evidence="15 16">
    <name type="scientific">Lingula anatina</name>
    <name type="common">Brachiopod</name>
    <name type="synonym">Lingula unguis</name>
    <dbReference type="NCBI Taxonomy" id="7574"/>
    <lineage>
        <taxon>Eukaryota</taxon>
        <taxon>Metazoa</taxon>
        <taxon>Spiralia</taxon>
        <taxon>Lophotrochozoa</taxon>
        <taxon>Brachiopoda</taxon>
        <taxon>Linguliformea</taxon>
        <taxon>Lingulata</taxon>
        <taxon>Lingulida</taxon>
        <taxon>Linguloidea</taxon>
        <taxon>Lingulidae</taxon>
        <taxon>Lingula</taxon>
    </lineage>
</organism>